<dbReference type="Gene3D" id="1.20.140.160">
    <property type="match status" value="1"/>
</dbReference>
<dbReference type="GO" id="GO:0006352">
    <property type="term" value="P:DNA-templated transcription initiation"/>
    <property type="evidence" value="ECO:0007669"/>
    <property type="project" value="InterPro"/>
</dbReference>
<proteinExistence type="predicted"/>
<name>A0A328UEM2_9FIRM</name>
<dbReference type="EMBL" id="QLYR01000001">
    <property type="protein sequence ID" value="RAQ30076.1"/>
    <property type="molecule type" value="Genomic_DNA"/>
</dbReference>
<dbReference type="InterPro" id="IPR013324">
    <property type="entry name" value="RNA_pol_sigma_r3/r4-like"/>
</dbReference>
<reference evidence="2 3" key="1">
    <citation type="submission" date="2018-06" db="EMBL/GenBank/DDBJ databases">
        <title>Noncontiguous genome sequence of Ruminococcaceae bacterium ASD2818.</title>
        <authorList>
            <person name="Chaplin A.V."/>
            <person name="Sokolova S.R."/>
            <person name="Kochetkova T.O."/>
            <person name="Goltsov A.Y."/>
            <person name="Trofimov D.Y."/>
            <person name="Efimov B.A."/>
        </authorList>
    </citation>
    <scope>NUCLEOTIDE SEQUENCE [LARGE SCALE GENOMIC DNA]</scope>
    <source>
        <strain evidence="2 3">ASD2818</strain>
    </source>
</reference>
<dbReference type="SUPFAM" id="SSF88659">
    <property type="entry name" value="Sigma3 and sigma4 domains of RNA polymerase sigma factors"/>
    <property type="match status" value="1"/>
</dbReference>
<dbReference type="Pfam" id="PF08281">
    <property type="entry name" value="Sigma70_r4_2"/>
    <property type="match status" value="1"/>
</dbReference>
<sequence length="164" mass="19316">MSLCVLFLFMSCREPVPRLRVQSVTRKLRLNLRRKAMFNKNNGSNEHDILQNQFTSYLSFAISNARIDFIRAKIARLKREQATDQYELLFAQEVFEMEVFFENESLSQAIKDIREKERYVFLARVLEEKKFKTIAKELGMGEKGVAAIYYRTVKKLRDMLGGED</sequence>
<dbReference type="AlphaFoldDB" id="A0A328UEM2"/>
<dbReference type="InterPro" id="IPR013249">
    <property type="entry name" value="RNA_pol_sigma70_r4_t2"/>
</dbReference>
<dbReference type="NCBIfam" id="TIGR02937">
    <property type="entry name" value="sigma70-ECF"/>
    <property type="match status" value="1"/>
</dbReference>
<dbReference type="GO" id="GO:0003677">
    <property type="term" value="F:DNA binding"/>
    <property type="evidence" value="ECO:0007669"/>
    <property type="project" value="InterPro"/>
</dbReference>
<protein>
    <recommendedName>
        <fullName evidence="1">RNA polymerase sigma factor 70 region 4 type 2 domain-containing protein</fullName>
    </recommendedName>
</protein>
<dbReference type="InterPro" id="IPR014284">
    <property type="entry name" value="RNA_pol_sigma-70_dom"/>
</dbReference>
<dbReference type="GO" id="GO:0016987">
    <property type="term" value="F:sigma factor activity"/>
    <property type="evidence" value="ECO:0007669"/>
    <property type="project" value="InterPro"/>
</dbReference>
<keyword evidence="3" id="KW-1185">Reference proteome</keyword>
<evidence type="ECO:0000313" key="2">
    <source>
        <dbReference type="EMBL" id="RAQ30076.1"/>
    </source>
</evidence>
<evidence type="ECO:0000313" key="3">
    <source>
        <dbReference type="Proteomes" id="UP000249377"/>
    </source>
</evidence>
<dbReference type="Proteomes" id="UP000249377">
    <property type="component" value="Unassembled WGS sequence"/>
</dbReference>
<evidence type="ECO:0000259" key="1">
    <source>
        <dbReference type="Pfam" id="PF08281"/>
    </source>
</evidence>
<organism evidence="2 3">
    <name type="scientific">Hydrogeniiclostridium mannosilyticum</name>
    <dbReference type="NCBI Taxonomy" id="2764322"/>
    <lineage>
        <taxon>Bacteria</taxon>
        <taxon>Bacillati</taxon>
        <taxon>Bacillota</taxon>
        <taxon>Clostridia</taxon>
        <taxon>Eubacteriales</taxon>
        <taxon>Acutalibacteraceae</taxon>
        <taxon>Hydrogeniiclostridium</taxon>
    </lineage>
</organism>
<comment type="caution">
    <text evidence="2">The sequence shown here is derived from an EMBL/GenBank/DDBJ whole genome shotgun (WGS) entry which is preliminary data.</text>
</comment>
<accession>A0A328UEM2</accession>
<feature type="domain" description="RNA polymerase sigma factor 70 region 4 type 2" evidence="1">
    <location>
        <begin position="105"/>
        <end position="156"/>
    </location>
</feature>
<gene>
    <name evidence="2" type="ORF">DPQ25_00775</name>
</gene>